<name>A0ABQ9Z626_9CRUS</name>
<sequence>MSKISTVWGGAQWWKLESEQSGNSAQFRRSLTIVYFCLSCISENHSHAEVVYCALEDMHDNLVLCKAKCKNIAHFRFSLLCSQDNIQGPPFLSRGYAFSTRRRKICFKTPLA</sequence>
<gene>
    <name evidence="1" type="ORF">OUZ56_013479</name>
</gene>
<evidence type="ECO:0000313" key="2">
    <source>
        <dbReference type="Proteomes" id="UP001234178"/>
    </source>
</evidence>
<dbReference type="Proteomes" id="UP001234178">
    <property type="component" value="Unassembled WGS sequence"/>
</dbReference>
<organism evidence="1 2">
    <name type="scientific">Daphnia magna</name>
    <dbReference type="NCBI Taxonomy" id="35525"/>
    <lineage>
        <taxon>Eukaryota</taxon>
        <taxon>Metazoa</taxon>
        <taxon>Ecdysozoa</taxon>
        <taxon>Arthropoda</taxon>
        <taxon>Crustacea</taxon>
        <taxon>Branchiopoda</taxon>
        <taxon>Diplostraca</taxon>
        <taxon>Cladocera</taxon>
        <taxon>Anomopoda</taxon>
        <taxon>Daphniidae</taxon>
        <taxon>Daphnia</taxon>
    </lineage>
</organism>
<reference evidence="1 2" key="1">
    <citation type="journal article" date="2023" name="Nucleic Acids Res.">
        <title>The hologenome of Daphnia magna reveals possible DNA methylation and microbiome-mediated evolution of the host genome.</title>
        <authorList>
            <person name="Chaturvedi A."/>
            <person name="Li X."/>
            <person name="Dhandapani V."/>
            <person name="Marshall H."/>
            <person name="Kissane S."/>
            <person name="Cuenca-Cambronero M."/>
            <person name="Asole G."/>
            <person name="Calvet F."/>
            <person name="Ruiz-Romero M."/>
            <person name="Marangio P."/>
            <person name="Guigo R."/>
            <person name="Rago D."/>
            <person name="Mirbahai L."/>
            <person name="Eastwood N."/>
            <person name="Colbourne J.K."/>
            <person name="Zhou J."/>
            <person name="Mallon E."/>
            <person name="Orsini L."/>
        </authorList>
    </citation>
    <scope>NUCLEOTIDE SEQUENCE [LARGE SCALE GENOMIC DNA]</scope>
    <source>
        <strain evidence="1">LRV0_1</strain>
    </source>
</reference>
<evidence type="ECO:0000313" key="1">
    <source>
        <dbReference type="EMBL" id="KAK4008337.1"/>
    </source>
</evidence>
<dbReference type="EMBL" id="JAOYFB010000002">
    <property type="protein sequence ID" value="KAK4008337.1"/>
    <property type="molecule type" value="Genomic_DNA"/>
</dbReference>
<comment type="caution">
    <text evidence="1">The sequence shown here is derived from an EMBL/GenBank/DDBJ whole genome shotgun (WGS) entry which is preliminary data.</text>
</comment>
<protein>
    <submittedName>
        <fullName evidence="1">Uncharacterized protein</fullName>
    </submittedName>
</protein>
<keyword evidence="2" id="KW-1185">Reference proteome</keyword>
<proteinExistence type="predicted"/>
<accession>A0ABQ9Z626</accession>